<name>A0ABP8MA47_9BACT</name>
<dbReference type="PANTHER" id="PTHR46193:SF18">
    <property type="entry name" value="HEXITOL PHOSPHATASE B"/>
    <property type="match status" value="1"/>
</dbReference>
<comment type="cofactor">
    <cofactor evidence="1">
        <name>Mg(2+)</name>
        <dbReference type="ChEBI" id="CHEBI:18420"/>
    </cofactor>
</comment>
<evidence type="ECO:0000256" key="4">
    <source>
        <dbReference type="ARBA" id="ARBA00022723"/>
    </source>
</evidence>
<gene>
    <name evidence="11" type="ORF">GCM10023188_48920</name>
</gene>
<evidence type="ECO:0000256" key="1">
    <source>
        <dbReference type="ARBA" id="ARBA00001946"/>
    </source>
</evidence>
<dbReference type="SFLD" id="SFLDS00003">
    <property type="entry name" value="Haloacid_Dehalogenase"/>
    <property type="match status" value="1"/>
</dbReference>
<dbReference type="PANTHER" id="PTHR46193">
    <property type="entry name" value="6-PHOSPHOGLUCONATE PHOSPHATASE"/>
    <property type="match status" value="1"/>
</dbReference>
<organism evidence="11 12">
    <name type="scientific">Pontibacter saemangeumensis</name>
    <dbReference type="NCBI Taxonomy" id="1084525"/>
    <lineage>
        <taxon>Bacteria</taxon>
        <taxon>Pseudomonadati</taxon>
        <taxon>Bacteroidota</taxon>
        <taxon>Cytophagia</taxon>
        <taxon>Cytophagales</taxon>
        <taxon>Hymenobacteraceae</taxon>
        <taxon>Pontibacter</taxon>
    </lineage>
</organism>
<evidence type="ECO:0000256" key="3">
    <source>
        <dbReference type="ARBA" id="ARBA00022553"/>
    </source>
</evidence>
<dbReference type="InterPro" id="IPR036412">
    <property type="entry name" value="HAD-like_sf"/>
</dbReference>
<evidence type="ECO:0000256" key="8">
    <source>
        <dbReference type="ARBA" id="ARBA00044926"/>
    </source>
</evidence>
<dbReference type="Pfam" id="PF00702">
    <property type="entry name" value="Hydrolase"/>
    <property type="match status" value="1"/>
</dbReference>
<dbReference type="Gene3D" id="3.40.50.1000">
    <property type="entry name" value="HAD superfamily/HAD-like"/>
    <property type="match status" value="1"/>
</dbReference>
<keyword evidence="5" id="KW-0460">Magnesium</keyword>
<dbReference type="NCBIfam" id="TIGR02009">
    <property type="entry name" value="PGMB-YQAB-SF"/>
    <property type="match status" value="1"/>
</dbReference>
<evidence type="ECO:0000256" key="10">
    <source>
        <dbReference type="ARBA" id="ARBA00044991"/>
    </source>
</evidence>
<protein>
    <recommendedName>
        <fullName evidence="10">Beta-phosphoglucomutase</fullName>
        <ecNumber evidence="9">5.4.2.6</ecNumber>
    </recommendedName>
</protein>
<evidence type="ECO:0000256" key="6">
    <source>
        <dbReference type="ARBA" id="ARBA00023235"/>
    </source>
</evidence>
<evidence type="ECO:0000256" key="5">
    <source>
        <dbReference type="ARBA" id="ARBA00022842"/>
    </source>
</evidence>
<evidence type="ECO:0000256" key="2">
    <source>
        <dbReference type="ARBA" id="ARBA00006171"/>
    </source>
</evidence>
<keyword evidence="6" id="KW-0413">Isomerase</keyword>
<reference evidence="12" key="1">
    <citation type="journal article" date="2019" name="Int. J. Syst. Evol. Microbiol.">
        <title>The Global Catalogue of Microorganisms (GCM) 10K type strain sequencing project: providing services to taxonomists for standard genome sequencing and annotation.</title>
        <authorList>
            <consortium name="The Broad Institute Genomics Platform"/>
            <consortium name="The Broad Institute Genome Sequencing Center for Infectious Disease"/>
            <person name="Wu L."/>
            <person name="Ma J."/>
        </authorList>
    </citation>
    <scope>NUCLEOTIDE SEQUENCE [LARGE SCALE GENOMIC DNA]</scope>
    <source>
        <strain evidence="12">JCM 17926</strain>
    </source>
</reference>
<sequence>MSDLNKLIKEKNIKALIMDMDGVITNTAVLHAEAWKTLCDSYLKQRSEQDGKTYKPFDFMEDYRNYVDGVPRLEAMRNFMESRGIDLPQGEPEDDANENTIVGLGERKDLYFHELLKQNGVVVFDGAVQWVKEKQQEGLKTAIVSASRNCLTIIRRANLEKLFEVRVDKVVSNELGLQNKPAPDIYLEAARQLGVEPQEAAVFEDAAAGIEGAKAGHFGLVVGVDHGARKEVLETKGADLVIQGFTPYLQAQDITA</sequence>
<keyword evidence="4" id="KW-0479">Metal-binding</keyword>
<accession>A0ABP8MA47</accession>
<comment type="catalytic activity">
    <reaction evidence="8">
        <text>beta-D-glucose 1-phosphate = beta-D-glucose 6-phosphate</text>
        <dbReference type="Rhea" id="RHEA:20113"/>
        <dbReference type="ChEBI" id="CHEBI:57684"/>
        <dbReference type="ChEBI" id="CHEBI:58247"/>
        <dbReference type="EC" id="5.4.2.6"/>
    </reaction>
</comment>
<comment type="similarity">
    <text evidence="2">Belongs to the HAD-like hydrolase superfamily. CbbY/CbbZ/Gph/YieH family.</text>
</comment>
<dbReference type="Proteomes" id="UP001500552">
    <property type="component" value="Unassembled WGS sequence"/>
</dbReference>
<dbReference type="EC" id="5.4.2.6" evidence="9"/>
<dbReference type="SFLD" id="SFLDG01129">
    <property type="entry name" value="C1.5:_HAD__Beta-PGM__Phosphata"/>
    <property type="match status" value="1"/>
</dbReference>
<evidence type="ECO:0000256" key="7">
    <source>
        <dbReference type="ARBA" id="ARBA00023277"/>
    </source>
</evidence>
<dbReference type="InterPro" id="IPR051600">
    <property type="entry name" value="Beta-PGM-like"/>
</dbReference>
<evidence type="ECO:0000313" key="11">
    <source>
        <dbReference type="EMBL" id="GAA4445555.1"/>
    </source>
</evidence>
<comment type="caution">
    <text evidence="11">The sequence shown here is derived from an EMBL/GenBank/DDBJ whole genome shotgun (WGS) entry which is preliminary data.</text>
</comment>
<dbReference type="RefSeq" id="WP_345163760.1">
    <property type="nucleotide sequence ID" value="NZ_BAABHC010000042.1"/>
</dbReference>
<dbReference type="NCBIfam" id="TIGR01509">
    <property type="entry name" value="HAD-SF-IA-v3"/>
    <property type="match status" value="1"/>
</dbReference>
<dbReference type="InterPro" id="IPR023214">
    <property type="entry name" value="HAD_sf"/>
</dbReference>
<dbReference type="InterPro" id="IPR006439">
    <property type="entry name" value="HAD-SF_hydro_IA"/>
</dbReference>
<keyword evidence="7" id="KW-0119">Carbohydrate metabolism</keyword>
<dbReference type="InterPro" id="IPR010976">
    <property type="entry name" value="B-phosphoglucomutase_hydrolase"/>
</dbReference>
<dbReference type="EMBL" id="BAABHC010000042">
    <property type="protein sequence ID" value="GAA4445555.1"/>
    <property type="molecule type" value="Genomic_DNA"/>
</dbReference>
<dbReference type="SUPFAM" id="SSF56784">
    <property type="entry name" value="HAD-like"/>
    <property type="match status" value="1"/>
</dbReference>
<keyword evidence="3" id="KW-0597">Phosphoprotein</keyword>
<dbReference type="InterPro" id="IPR023198">
    <property type="entry name" value="PGP-like_dom2"/>
</dbReference>
<proteinExistence type="inferred from homology"/>
<evidence type="ECO:0000313" key="12">
    <source>
        <dbReference type="Proteomes" id="UP001500552"/>
    </source>
</evidence>
<dbReference type="Gene3D" id="1.10.150.240">
    <property type="entry name" value="Putative phosphatase, domain 2"/>
    <property type="match status" value="1"/>
</dbReference>
<keyword evidence="12" id="KW-1185">Reference proteome</keyword>
<evidence type="ECO:0000256" key="9">
    <source>
        <dbReference type="ARBA" id="ARBA00044968"/>
    </source>
</evidence>